<dbReference type="OrthoDB" id="21661at10239"/>
<dbReference type="SUPFAM" id="SSF48403">
    <property type="entry name" value="Ankyrin repeat"/>
    <property type="match status" value="1"/>
</dbReference>
<organismHost>
    <name type="scientific">Chlorella</name>
    <dbReference type="NCBI Taxonomy" id="3071"/>
</organismHost>
<dbReference type="PROSITE" id="PS50088">
    <property type="entry name" value="ANK_REPEAT"/>
    <property type="match status" value="5"/>
</dbReference>
<sequence>MFIDERDNNTPLHKAVADNSLTEVYSLLKAGADPNAKNLFGMTPLHIACMCGRCDIAEALILNGANVVEQAMYGNTPLATAISTGQCDMVKLLMNYVTNIFDVQKTDVINLKETDKLIGDIPDVGRWVYHEEPILHVITSIGNVNMMKTMLDEGADINVINQITSYTPLHLAVERGREEFVELLISRRADINIKDCNGRTPFRMALECKLYNIAKMLLEAGSHIDEHGGKCHSLLYLAVSNNFVQIVNMLIKRGVDPNKSKGRDSVLHVAVRRSEEMFRMLIENGACLYIKNEFKFTPMENELFDGNDLGVRMILDHYKNVDKLLKDLKIARKKIEKFIEDDYWCSNKSEKLEKKMQMVYNLIIERWTLTKQQWELVPYYDFSKHLKMFEPDHTKLNEITKRLSNKQRKFIFNNVRRKTTLLCLNQIFHIDIVQTIMSKCDLY</sequence>
<evidence type="ECO:0000256" key="1">
    <source>
        <dbReference type="ARBA" id="ARBA00022737"/>
    </source>
</evidence>
<dbReference type="Pfam" id="PF12796">
    <property type="entry name" value="Ank_2"/>
    <property type="match status" value="3"/>
</dbReference>
<accession>A7IX02</accession>
<evidence type="ECO:0000313" key="3">
    <source>
        <dbReference type="EMBL" id="ABT14876.1"/>
    </source>
</evidence>
<dbReference type="PRINTS" id="PR01415">
    <property type="entry name" value="ANKYRIN"/>
</dbReference>
<keyword evidence="4" id="KW-1185">Reference proteome</keyword>
<reference evidence="3 4" key="1">
    <citation type="journal article" date="2007" name="Virology">
        <title>Sequence and annotation of the 369-kb NY-2A and the 345-kb AR158 viruses that infect Chlorella NC64A.</title>
        <authorList>
            <person name="Fitzgerald L.A."/>
            <person name="Graves M.V."/>
            <person name="Li X."/>
            <person name="Feldblyum T."/>
            <person name="Nierman W.C."/>
            <person name="Van Etten J.L."/>
        </authorList>
    </citation>
    <scope>NUCLEOTIDE SEQUENCE [LARGE SCALE GENOMIC DNA]</scope>
    <source>
        <strain evidence="3 4">NY-2A</strain>
    </source>
</reference>
<dbReference type="PROSITE" id="PS50297">
    <property type="entry name" value="ANK_REP_REGION"/>
    <property type="match status" value="5"/>
</dbReference>
<dbReference type="Proteomes" id="UP000202419">
    <property type="component" value="Segment"/>
</dbReference>
<protein>
    <submittedName>
        <fullName evidence="3">Uncharacterized protein B477R</fullName>
    </submittedName>
</protein>
<dbReference type="SMART" id="SM00248">
    <property type="entry name" value="ANK"/>
    <property type="match status" value="9"/>
</dbReference>
<dbReference type="GeneID" id="5659547"/>
<dbReference type="InterPro" id="IPR036770">
    <property type="entry name" value="Ankyrin_rpt-contain_sf"/>
</dbReference>
<dbReference type="Gene3D" id="1.25.40.20">
    <property type="entry name" value="Ankyrin repeat-containing domain"/>
    <property type="match status" value="2"/>
</dbReference>
<keyword evidence="2" id="KW-0040">ANK repeat</keyword>
<dbReference type="EMBL" id="DQ491002">
    <property type="protein sequence ID" value="ABT14876.1"/>
    <property type="molecule type" value="Genomic_DNA"/>
</dbReference>
<gene>
    <name evidence="3" type="primary">B477R</name>
    <name evidence="3" type="ORF">NY2A_B477R</name>
</gene>
<dbReference type="RefSeq" id="YP_001497673.1">
    <property type="nucleotide sequence ID" value="NC_009898.1"/>
</dbReference>
<proteinExistence type="predicted"/>
<name>A7IX02_PBCVN</name>
<evidence type="ECO:0000313" key="4">
    <source>
        <dbReference type="Proteomes" id="UP000202419"/>
    </source>
</evidence>
<organism evidence="3 4">
    <name type="scientific">Paramecium bursaria Chlorella virus NY2A</name>
    <name type="common">PBCV-NY2A</name>
    <dbReference type="NCBI Taxonomy" id="46021"/>
    <lineage>
        <taxon>Viruses</taxon>
        <taxon>Varidnaviria</taxon>
        <taxon>Bamfordvirae</taxon>
        <taxon>Nucleocytoviricota</taxon>
        <taxon>Megaviricetes</taxon>
        <taxon>Algavirales</taxon>
        <taxon>Phycodnaviridae</taxon>
        <taxon>Chlorovirus</taxon>
        <taxon>Chlorovirus americanus</taxon>
    </lineage>
</organism>
<keyword evidence="1" id="KW-0677">Repeat</keyword>
<evidence type="ECO:0000256" key="2">
    <source>
        <dbReference type="ARBA" id="ARBA00023043"/>
    </source>
</evidence>
<dbReference type="PANTHER" id="PTHR24171">
    <property type="entry name" value="ANKYRIN REPEAT DOMAIN-CONTAINING PROTEIN 39-RELATED"/>
    <property type="match status" value="1"/>
</dbReference>
<dbReference type="KEGG" id="vg:5659547"/>
<dbReference type="InterPro" id="IPR002110">
    <property type="entry name" value="Ankyrin_rpt"/>
</dbReference>